<dbReference type="NCBIfam" id="TIGR00227">
    <property type="entry name" value="ribD_Cterm"/>
    <property type="match status" value="1"/>
</dbReference>
<feature type="binding site" evidence="11">
    <location>
        <position position="230"/>
    </location>
    <ligand>
        <name>NADP(+)</name>
        <dbReference type="ChEBI" id="CHEBI:58349"/>
    </ligand>
</feature>
<dbReference type="PANTHER" id="PTHR38011">
    <property type="entry name" value="DIHYDROFOLATE REDUCTASE FAMILY PROTEIN (AFU_ORTHOLOGUE AFUA_8G06820)"/>
    <property type="match status" value="1"/>
</dbReference>
<comment type="cofactor">
    <cofactor evidence="9 12">
        <name>Zn(2+)</name>
        <dbReference type="ChEBI" id="CHEBI:29105"/>
    </cofactor>
    <text evidence="9 12">Binds 1 zinc ion.</text>
</comment>
<dbReference type="Gene3D" id="3.40.140.10">
    <property type="entry name" value="Cytidine Deaminase, domain 2"/>
    <property type="match status" value="1"/>
</dbReference>
<dbReference type="UniPathway" id="UPA00275">
    <property type="reaction ID" value="UER00401"/>
</dbReference>
<gene>
    <name evidence="14" type="ORF">AU468_08300</name>
</gene>
<evidence type="ECO:0000256" key="5">
    <source>
        <dbReference type="ARBA" id="ARBA00007417"/>
    </source>
</evidence>
<dbReference type="AlphaFoldDB" id="A0A2S4JP56"/>
<feature type="binding site" evidence="11">
    <location>
        <position position="206"/>
    </location>
    <ligand>
        <name>substrate</name>
    </ligand>
</feature>
<accession>A0A2S4JP56</accession>
<dbReference type="InterPro" id="IPR050765">
    <property type="entry name" value="Riboflavin_Biosynth_HTPR"/>
</dbReference>
<keyword evidence="9 12" id="KW-0862">Zinc</keyword>
<comment type="similarity">
    <text evidence="4 9">In the N-terminal section; belongs to the cytidine and deoxycytidylate deaminase family.</text>
</comment>
<evidence type="ECO:0000313" key="15">
    <source>
        <dbReference type="Proteomes" id="UP000237350"/>
    </source>
</evidence>
<dbReference type="InterPro" id="IPR004794">
    <property type="entry name" value="Eubact_RibD"/>
</dbReference>
<dbReference type="EC" id="1.1.1.193" evidence="9"/>
<comment type="function">
    <text evidence="1 9">Converts 2,5-diamino-6-(ribosylamino)-4(3h)-pyrimidinone 5'-phosphate into 5-amino-6-(ribosylamino)-2,4(1h,3h)-pyrimidinedione 5'-phosphate.</text>
</comment>
<dbReference type="GO" id="GO:0008703">
    <property type="term" value="F:5-amino-6-(5-phosphoribosylamino)uracil reductase activity"/>
    <property type="evidence" value="ECO:0007669"/>
    <property type="project" value="UniProtKB-EC"/>
</dbReference>
<dbReference type="NCBIfam" id="TIGR00326">
    <property type="entry name" value="eubact_ribD"/>
    <property type="match status" value="1"/>
</dbReference>
<dbReference type="SUPFAM" id="SSF53927">
    <property type="entry name" value="Cytidine deaminase-like"/>
    <property type="match status" value="1"/>
</dbReference>
<evidence type="ECO:0000313" key="14">
    <source>
        <dbReference type="EMBL" id="POR01308.1"/>
    </source>
</evidence>
<feature type="binding site" evidence="11">
    <location>
        <position position="190"/>
    </location>
    <ligand>
        <name>substrate</name>
    </ligand>
</feature>
<feature type="binding site" evidence="11">
    <location>
        <position position="174"/>
    </location>
    <ligand>
        <name>substrate</name>
    </ligand>
</feature>
<evidence type="ECO:0000256" key="1">
    <source>
        <dbReference type="ARBA" id="ARBA00002151"/>
    </source>
</evidence>
<evidence type="ECO:0000256" key="7">
    <source>
        <dbReference type="ARBA" id="ARBA00023002"/>
    </source>
</evidence>
<dbReference type="InterPro" id="IPR011549">
    <property type="entry name" value="RibD_C"/>
</dbReference>
<feature type="binding site" evidence="11">
    <location>
        <position position="202"/>
    </location>
    <ligand>
        <name>NADP(+)</name>
        <dbReference type="ChEBI" id="CHEBI:58349"/>
    </ligand>
</feature>
<dbReference type="Proteomes" id="UP000237350">
    <property type="component" value="Unassembled WGS sequence"/>
</dbReference>
<organism evidence="14 15">
    <name type="scientific">Alkalispirochaeta sphaeroplastigenens</name>
    <dbReference type="NCBI Taxonomy" id="1187066"/>
    <lineage>
        <taxon>Bacteria</taxon>
        <taxon>Pseudomonadati</taxon>
        <taxon>Spirochaetota</taxon>
        <taxon>Spirochaetia</taxon>
        <taxon>Spirochaetales</taxon>
        <taxon>Spirochaetaceae</taxon>
        <taxon>Alkalispirochaeta</taxon>
    </lineage>
</organism>
<evidence type="ECO:0000256" key="2">
    <source>
        <dbReference type="ARBA" id="ARBA00004882"/>
    </source>
</evidence>
<dbReference type="GO" id="GO:0050661">
    <property type="term" value="F:NADP binding"/>
    <property type="evidence" value="ECO:0007669"/>
    <property type="project" value="InterPro"/>
</dbReference>
<proteinExistence type="inferred from homology"/>
<dbReference type="SUPFAM" id="SSF53597">
    <property type="entry name" value="Dihydrofolate reductase-like"/>
    <property type="match status" value="1"/>
</dbReference>
<sequence length="384" mass="40668">MLDDQDDRRLVQTLELAQGGAGRVEPNPQVGAVIVQAGEVIATGFHRRYGEAHAEAEALARAGSAARGGVLYCNLEPCSQGGPGKHQPPCVEAIIAAGISRVVVGQQDPNPAVRGRGIGRLREAGIIVDCADDPAPFFRHNRAFNTTMALGRPFIHLKCAISLDGRLATARGDSRWITDERARAEVHRLRGSCDAVLVGRKTAERDDPLLTVRDAPLPPRGQPRAIVLDSQARLSGESALVTHRAGELLLCVSAGAPAPSVQALRERGVTVLTCREDPHRGLDLEDLLLNLGNQGISSILVEGGGQVITSFLRAGLYDRFTAYVAPLVLGAGREAVGDLGILEVDGAVAFEAVRWRSIGDQQCFDGYRRGWAGEIAAASRAGGG</sequence>
<feature type="binding site" evidence="11">
    <location>
        <position position="160"/>
    </location>
    <ligand>
        <name>NADP(+)</name>
        <dbReference type="ChEBI" id="CHEBI:58349"/>
    </ligand>
</feature>
<dbReference type="GO" id="GO:0008835">
    <property type="term" value="F:diaminohydroxyphosphoribosylaminopyrimidine deaminase activity"/>
    <property type="evidence" value="ECO:0007669"/>
    <property type="project" value="UniProtKB-EC"/>
</dbReference>
<dbReference type="InterPro" id="IPR002125">
    <property type="entry name" value="CMP_dCMP_dom"/>
</dbReference>
<feature type="binding site" evidence="12">
    <location>
        <position position="53"/>
    </location>
    <ligand>
        <name>Zn(2+)</name>
        <dbReference type="ChEBI" id="CHEBI:29105"/>
        <note>catalytic</note>
    </ligand>
</feature>
<evidence type="ECO:0000256" key="8">
    <source>
        <dbReference type="ARBA" id="ARBA00023268"/>
    </source>
</evidence>
<name>A0A2S4JP56_9SPIO</name>
<keyword evidence="9 12" id="KW-0479">Metal-binding</keyword>
<feature type="binding site" evidence="11">
    <location>
        <position position="210"/>
    </location>
    <ligand>
        <name>substrate</name>
    </ligand>
</feature>
<keyword evidence="6 9" id="KW-0521">NADP</keyword>
<evidence type="ECO:0000256" key="9">
    <source>
        <dbReference type="PIRNR" id="PIRNR006769"/>
    </source>
</evidence>
<comment type="pathway">
    <text evidence="2 9">Cofactor biosynthesis; riboflavin biosynthesis; 5-amino-6-(D-ribitylamino)uracil from GTP: step 2/4.</text>
</comment>
<feature type="binding site" evidence="12">
    <location>
        <position position="78"/>
    </location>
    <ligand>
        <name>Zn(2+)</name>
        <dbReference type="ChEBI" id="CHEBI:29105"/>
        <note>catalytic</note>
    </ligand>
</feature>
<dbReference type="EC" id="3.5.4.26" evidence="9"/>
<protein>
    <recommendedName>
        <fullName evidence="9">Riboflavin biosynthesis protein RibD</fullName>
    </recommendedName>
    <domain>
        <recommendedName>
            <fullName evidence="9">Diaminohydroxyphosphoribosylaminopyrimidine deaminase</fullName>
            <shortName evidence="9">DRAP deaminase</shortName>
            <ecNumber evidence="9">3.5.4.26</ecNumber>
        </recommendedName>
        <alternativeName>
            <fullName evidence="9">Riboflavin-specific deaminase</fullName>
        </alternativeName>
    </domain>
    <domain>
        <recommendedName>
            <fullName evidence="9">5-amino-6-(5-phosphoribosylamino)uracil reductase</fullName>
            <ecNumber evidence="9">1.1.1.193</ecNumber>
        </recommendedName>
        <alternativeName>
            <fullName evidence="9">HTP reductase</fullName>
        </alternativeName>
    </domain>
</protein>
<feature type="binding site" evidence="11">
    <location>
        <position position="302"/>
    </location>
    <ligand>
        <name>substrate</name>
    </ligand>
</feature>
<dbReference type="GO" id="GO:0046872">
    <property type="term" value="F:metal ion binding"/>
    <property type="evidence" value="ECO:0007669"/>
    <property type="project" value="UniProtKB-KW"/>
</dbReference>
<feature type="binding site" evidence="11">
    <location>
        <position position="213"/>
    </location>
    <ligand>
        <name>substrate</name>
    </ligand>
</feature>
<evidence type="ECO:0000256" key="3">
    <source>
        <dbReference type="ARBA" id="ARBA00004910"/>
    </source>
</evidence>
<reference evidence="15" key="1">
    <citation type="submission" date="2015-12" db="EMBL/GenBank/DDBJ databases">
        <authorList>
            <person name="Lodha T.D."/>
            <person name="Chintalapati S."/>
            <person name="Chintalapati V.R."/>
            <person name="Sravanthi T."/>
        </authorList>
    </citation>
    <scope>NUCLEOTIDE SEQUENCE [LARGE SCALE GENOMIC DNA]</scope>
    <source>
        <strain evidence="15">JC133</strain>
    </source>
</reference>
<keyword evidence="7 9" id="KW-0560">Oxidoreductase</keyword>
<keyword evidence="8" id="KW-0511">Multifunctional enzyme</keyword>
<evidence type="ECO:0000259" key="13">
    <source>
        <dbReference type="PROSITE" id="PS51747"/>
    </source>
</evidence>
<dbReference type="PANTHER" id="PTHR38011:SF7">
    <property type="entry name" value="2,5-DIAMINO-6-RIBOSYLAMINO-4(3H)-PYRIMIDINONE 5'-PHOSPHATE REDUCTASE"/>
    <property type="match status" value="1"/>
</dbReference>
<keyword evidence="15" id="KW-1185">Reference proteome</keyword>
<dbReference type="OrthoDB" id="9800865at2"/>
<keyword evidence="9" id="KW-0378">Hydrolase</keyword>
<comment type="similarity">
    <text evidence="5 9">In the C-terminal section; belongs to the HTP reductase family.</text>
</comment>
<comment type="catalytic activity">
    <reaction evidence="9">
        <text>2,5-diamino-6-hydroxy-4-(5-phosphoribosylamino)-pyrimidine + H2O + H(+) = 5-amino-6-(5-phospho-D-ribosylamino)uracil + NH4(+)</text>
        <dbReference type="Rhea" id="RHEA:21868"/>
        <dbReference type="ChEBI" id="CHEBI:15377"/>
        <dbReference type="ChEBI" id="CHEBI:15378"/>
        <dbReference type="ChEBI" id="CHEBI:28938"/>
        <dbReference type="ChEBI" id="CHEBI:58453"/>
        <dbReference type="ChEBI" id="CHEBI:58614"/>
        <dbReference type="EC" id="3.5.4.26"/>
    </reaction>
</comment>
<dbReference type="RefSeq" id="WP_103680308.1">
    <property type="nucleotide sequence ID" value="NZ_LPWH01000067.1"/>
</dbReference>
<keyword evidence="9" id="KW-0686">Riboflavin biosynthesis</keyword>
<evidence type="ECO:0000256" key="12">
    <source>
        <dbReference type="PIRSR" id="PIRSR006769-3"/>
    </source>
</evidence>
<evidence type="ECO:0000256" key="6">
    <source>
        <dbReference type="ARBA" id="ARBA00022857"/>
    </source>
</evidence>
<dbReference type="CDD" id="cd01284">
    <property type="entry name" value="Riboflavin_deaminase-reductase"/>
    <property type="match status" value="1"/>
</dbReference>
<comment type="pathway">
    <text evidence="3 9">Cofactor biosynthesis; riboflavin biosynthesis; 5-amino-6-(D-ribitylamino)uracil from GTP: step 3/4.</text>
</comment>
<dbReference type="Gene3D" id="3.40.430.10">
    <property type="entry name" value="Dihydrofolate Reductase, subunit A"/>
    <property type="match status" value="1"/>
</dbReference>
<dbReference type="PROSITE" id="PS51747">
    <property type="entry name" value="CYT_DCMP_DEAMINASES_2"/>
    <property type="match status" value="1"/>
</dbReference>
<dbReference type="Pfam" id="PF01872">
    <property type="entry name" value="RibD_C"/>
    <property type="match status" value="1"/>
</dbReference>
<feature type="binding site" evidence="11">
    <location>
        <position position="176"/>
    </location>
    <ligand>
        <name>NADP(+)</name>
        <dbReference type="ChEBI" id="CHEBI:58349"/>
    </ligand>
</feature>
<dbReference type="InterPro" id="IPR024072">
    <property type="entry name" value="DHFR-like_dom_sf"/>
</dbReference>
<dbReference type="InterPro" id="IPR016193">
    <property type="entry name" value="Cytidine_deaminase-like"/>
</dbReference>
<dbReference type="PIRSF" id="PIRSF006769">
    <property type="entry name" value="RibD"/>
    <property type="match status" value="1"/>
</dbReference>
<evidence type="ECO:0000256" key="11">
    <source>
        <dbReference type="PIRSR" id="PIRSR006769-2"/>
    </source>
</evidence>
<comment type="caution">
    <text evidence="14">The sequence shown here is derived from an EMBL/GenBank/DDBJ whole genome shotgun (WGS) entry which is preliminary data.</text>
</comment>
<dbReference type="Pfam" id="PF00383">
    <property type="entry name" value="dCMP_cyt_deam_1"/>
    <property type="match status" value="1"/>
</dbReference>
<dbReference type="InterPro" id="IPR002734">
    <property type="entry name" value="RibDG_C"/>
</dbReference>
<feature type="binding site" evidence="11">
    <location>
        <begin position="304"/>
        <end position="310"/>
    </location>
    <ligand>
        <name>NADP(+)</name>
        <dbReference type="ChEBI" id="CHEBI:58349"/>
    </ligand>
</feature>
<feature type="active site" description="Proton donor" evidence="10">
    <location>
        <position position="55"/>
    </location>
</feature>
<comment type="catalytic activity">
    <reaction evidence="9">
        <text>5-amino-6-(5-phospho-D-ribitylamino)uracil + NADP(+) = 5-amino-6-(5-phospho-D-ribosylamino)uracil + NADPH + H(+)</text>
        <dbReference type="Rhea" id="RHEA:17845"/>
        <dbReference type="ChEBI" id="CHEBI:15378"/>
        <dbReference type="ChEBI" id="CHEBI:57783"/>
        <dbReference type="ChEBI" id="CHEBI:58349"/>
        <dbReference type="ChEBI" id="CHEBI:58421"/>
        <dbReference type="ChEBI" id="CHEBI:58453"/>
        <dbReference type="EC" id="1.1.1.193"/>
    </reaction>
</comment>
<evidence type="ECO:0000256" key="4">
    <source>
        <dbReference type="ARBA" id="ARBA00005259"/>
    </source>
</evidence>
<feature type="binding site" evidence="12">
    <location>
        <position position="90"/>
    </location>
    <ligand>
        <name>Zn(2+)</name>
        <dbReference type="ChEBI" id="CHEBI:29105"/>
        <note>catalytic</note>
    </ligand>
</feature>
<dbReference type="GO" id="GO:0009231">
    <property type="term" value="P:riboflavin biosynthetic process"/>
    <property type="evidence" value="ECO:0007669"/>
    <property type="project" value="UniProtKB-UniPathway"/>
</dbReference>
<feature type="domain" description="CMP/dCMP-type deaminase" evidence="13">
    <location>
        <begin position="4"/>
        <end position="129"/>
    </location>
</feature>
<evidence type="ECO:0000256" key="10">
    <source>
        <dbReference type="PIRSR" id="PIRSR006769-1"/>
    </source>
</evidence>
<dbReference type="EMBL" id="LPWH01000067">
    <property type="protein sequence ID" value="POR01308.1"/>
    <property type="molecule type" value="Genomic_DNA"/>
</dbReference>